<organism evidence="2">
    <name type="scientific">Opuntia streptacantha</name>
    <name type="common">Prickly pear cactus</name>
    <name type="synonym">Opuntia cardona</name>
    <dbReference type="NCBI Taxonomy" id="393608"/>
    <lineage>
        <taxon>Eukaryota</taxon>
        <taxon>Viridiplantae</taxon>
        <taxon>Streptophyta</taxon>
        <taxon>Embryophyta</taxon>
        <taxon>Tracheophyta</taxon>
        <taxon>Spermatophyta</taxon>
        <taxon>Magnoliopsida</taxon>
        <taxon>eudicotyledons</taxon>
        <taxon>Gunneridae</taxon>
        <taxon>Pentapetalae</taxon>
        <taxon>Caryophyllales</taxon>
        <taxon>Cactineae</taxon>
        <taxon>Cactaceae</taxon>
        <taxon>Opuntioideae</taxon>
        <taxon>Opuntia</taxon>
    </lineage>
</organism>
<protein>
    <submittedName>
        <fullName evidence="2">Uncharacterized protein</fullName>
    </submittedName>
</protein>
<accession>A0A7C9DH28</accession>
<reference evidence="2" key="2">
    <citation type="submission" date="2020-07" db="EMBL/GenBank/DDBJ databases">
        <authorList>
            <person name="Vera ALvarez R."/>
            <person name="Arias-Moreno D.M."/>
            <person name="Jimenez-Jacinto V."/>
            <person name="Jimenez-Bremont J.F."/>
            <person name="Swaminathan K."/>
            <person name="Moose S.P."/>
            <person name="Guerrero-Gonzalez M.L."/>
            <person name="Marino-Ramirez L."/>
            <person name="Landsman D."/>
            <person name="Rodriguez-Kessler M."/>
            <person name="Delgado-Sanchez P."/>
        </authorList>
    </citation>
    <scope>NUCLEOTIDE SEQUENCE</scope>
    <source>
        <tissue evidence="2">Cladode</tissue>
    </source>
</reference>
<dbReference type="EMBL" id="GISG01131402">
    <property type="protein sequence ID" value="MBA4643080.1"/>
    <property type="molecule type" value="Transcribed_RNA"/>
</dbReference>
<sequence length="136" mass="14618">MLDSRHLMVPPDFYIVLGINRALQVLPQFRKSSDPFTLPGPDPDLTIKMTREDPAFIGRNDDGFDETASGLESAGVGEVLPDPDVPAFGPGVEHALLDRHGVYVALLPEKGPDEAAPASGVVEVIGFRRGAEEGER</sequence>
<feature type="region of interest" description="Disordered" evidence="1">
    <location>
        <begin position="56"/>
        <end position="78"/>
    </location>
</feature>
<evidence type="ECO:0000313" key="2">
    <source>
        <dbReference type="EMBL" id="MBA4643080.1"/>
    </source>
</evidence>
<name>A0A7C9DH28_OPUST</name>
<proteinExistence type="predicted"/>
<dbReference type="AlphaFoldDB" id="A0A7C9DH28"/>
<reference evidence="2" key="1">
    <citation type="journal article" date="2013" name="J. Plant Res.">
        <title>Effect of fungi and light on seed germination of three Opuntia species from semiarid lands of central Mexico.</title>
        <authorList>
            <person name="Delgado-Sanchez P."/>
            <person name="Jimenez-Bremont J.F."/>
            <person name="Guerrero-Gonzalez Mde L."/>
            <person name="Flores J."/>
        </authorList>
    </citation>
    <scope>NUCLEOTIDE SEQUENCE</scope>
    <source>
        <tissue evidence="2">Cladode</tissue>
    </source>
</reference>
<evidence type="ECO:0000256" key="1">
    <source>
        <dbReference type="SAM" id="MobiDB-lite"/>
    </source>
</evidence>